<dbReference type="SUPFAM" id="SSF54928">
    <property type="entry name" value="RNA-binding domain, RBD"/>
    <property type="match status" value="1"/>
</dbReference>
<evidence type="ECO:0000313" key="2">
    <source>
        <dbReference type="Proteomes" id="UP000011116"/>
    </source>
</evidence>
<dbReference type="Gramene" id="HORVU.MOREX.r3.3HG0283050.1">
    <property type="protein sequence ID" value="HORVU.MOREX.r3.3HG0283050.1.CDS1"/>
    <property type="gene ID" value="HORVU.MOREX.r3.3HG0283050"/>
</dbReference>
<dbReference type="Proteomes" id="UP000011116">
    <property type="component" value="Chromosome 3H"/>
</dbReference>
<dbReference type="Gramene" id="HORVU.MOREX.r2.3HG0234690.1">
    <property type="protein sequence ID" value="HORVU.MOREX.r2.3HG0234690.1.CDS.1"/>
    <property type="gene ID" value="HORVU.MOREX.r2.3HG0234690"/>
</dbReference>
<dbReference type="InterPro" id="IPR012677">
    <property type="entry name" value="Nucleotide-bd_a/b_plait_sf"/>
</dbReference>
<dbReference type="InterPro" id="IPR035979">
    <property type="entry name" value="RBD_domain_sf"/>
</dbReference>
<protein>
    <recommendedName>
        <fullName evidence="3">RRM domain-containing protein</fullName>
    </recommendedName>
</protein>
<reference evidence="2" key="1">
    <citation type="journal article" date="2012" name="Nature">
        <title>A physical, genetic and functional sequence assembly of the barley genome.</title>
        <authorList>
            <consortium name="The International Barley Genome Sequencing Consortium"/>
            <person name="Mayer K.F."/>
            <person name="Waugh R."/>
            <person name="Brown J.W."/>
            <person name="Schulman A."/>
            <person name="Langridge P."/>
            <person name="Platzer M."/>
            <person name="Fincher G.B."/>
            <person name="Muehlbauer G.J."/>
            <person name="Sato K."/>
            <person name="Close T.J."/>
            <person name="Wise R.P."/>
            <person name="Stein N."/>
        </authorList>
    </citation>
    <scope>NUCLEOTIDE SEQUENCE [LARGE SCALE GENOMIC DNA]</scope>
    <source>
        <strain evidence="2">cv. Morex</strain>
    </source>
</reference>
<name>A0A8I6XPU6_HORVV</name>
<evidence type="ECO:0008006" key="3">
    <source>
        <dbReference type="Google" id="ProtNLM"/>
    </source>
</evidence>
<keyword evidence="2" id="KW-1185">Reference proteome</keyword>
<proteinExistence type="predicted"/>
<evidence type="ECO:0000313" key="1">
    <source>
        <dbReference type="EnsemblPlants" id="HORVU.MOREX.r3.3HG0283050.1.CDS1"/>
    </source>
</evidence>
<dbReference type="AlphaFoldDB" id="A0A8I6XPU6"/>
<dbReference type="EnsemblPlants" id="HORVU.MOREX.r3.3HG0283050.1">
    <property type="protein sequence ID" value="HORVU.MOREX.r3.3HG0283050.1.CDS1"/>
    <property type="gene ID" value="HORVU.MOREX.r3.3HG0283050"/>
</dbReference>
<organism evidence="1 2">
    <name type="scientific">Hordeum vulgare subsp. vulgare</name>
    <name type="common">Domesticated barley</name>
    <dbReference type="NCBI Taxonomy" id="112509"/>
    <lineage>
        <taxon>Eukaryota</taxon>
        <taxon>Viridiplantae</taxon>
        <taxon>Streptophyta</taxon>
        <taxon>Embryophyta</taxon>
        <taxon>Tracheophyta</taxon>
        <taxon>Spermatophyta</taxon>
        <taxon>Magnoliopsida</taxon>
        <taxon>Liliopsida</taxon>
        <taxon>Poales</taxon>
        <taxon>Poaceae</taxon>
        <taxon>BOP clade</taxon>
        <taxon>Pooideae</taxon>
        <taxon>Triticodae</taxon>
        <taxon>Triticeae</taxon>
        <taxon>Hordeinae</taxon>
        <taxon>Hordeum</taxon>
    </lineage>
</organism>
<accession>A0A8I6XPU6</accession>
<reference evidence="1" key="3">
    <citation type="submission" date="2022-01" db="UniProtKB">
        <authorList>
            <consortium name="EnsemblPlants"/>
        </authorList>
    </citation>
    <scope>IDENTIFICATION</scope>
    <source>
        <strain evidence="1">subsp. vulgare</strain>
    </source>
</reference>
<dbReference type="GO" id="GO:0003676">
    <property type="term" value="F:nucleic acid binding"/>
    <property type="evidence" value="ECO:0007669"/>
    <property type="project" value="InterPro"/>
</dbReference>
<sequence length="94" mass="10133">MAGLVVGAKRKAPHDVEAVASGGEEDEVFDDEGELLRTVFVENVPLRTKKKALTKEFTTFGVVDSVRIRSVPIGDVSVVHWVPSCAIGDGPRRS</sequence>
<reference evidence="1" key="2">
    <citation type="submission" date="2020-10" db="EMBL/GenBank/DDBJ databases">
        <authorList>
            <person name="Scholz U."/>
            <person name="Mascher M."/>
            <person name="Fiebig A."/>
        </authorList>
    </citation>
    <scope>NUCLEOTIDE SEQUENCE [LARGE SCALE GENOMIC DNA]</scope>
    <source>
        <strain evidence="1">cv. Morex</strain>
    </source>
</reference>
<dbReference type="Gene3D" id="3.30.70.330">
    <property type="match status" value="1"/>
</dbReference>